<dbReference type="AlphaFoldDB" id="A0A0A9EKV3"/>
<dbReference type="InterPro" id="IPR005174">
    <property type="entry name" value="KIB1-4_b-propeller"/>
</dbReference>
<feature type="domain" description="KIB1-4 beta-propeller" evidence="1">
    <location>
        <begin position="1"/>
        <end position="59"/>
    </location>
</feature>
<accession>A0A0A9EKV3</accession>
<organism evidence="2">
    <name type="scientific">Arundo donax</name>
    <name type="common">Giant reed</name>
    <name type="synonym">Donax arundinaceus</name>
    <dbReference type="NCBI Taxonomy" id="35708"/>
    <lineage>
        <taxon>Eukaryota</taxon>
        <taxon>Viridiplantae</taxon>
        <taxon>Streptophyta</taxon>
        <taxon>Embryophyta</taxon>
        <taxon>Tracheophyta</taxon>
        <taxon>Spermatophyta</taxon>
        <taxon>Magnoliopsida</taxon>
        <taxon>Liliopsida</taxon>
        <taxon>Poales</taxon>
        <taxon>Poaceae</taxon>
        <taxon>PACMAD clade</taxon>
        <taxon>Arundinoideae</taxon>
        <taxon>Arundineae</taxon>
        <taxon>Arundo</taxon>
    </lineage>
</organism>
<dbReference type="Pfam" id="PF03478">
    <property type="entry name" value="Beta-prop_KIB1-4"/>
    <property type="match status" value="1"/>
</dbReference>
<reference evidence="2" key="1">
    <citation type="submission" date="2014-09" db="EMBL/GenBank/DDBJ databases">
        <authorList>
            <person name="Magalhaes I.L.F."/>
            <person name="Oliveira U."/>
            <person name="Santos F.R."/>
            <person name="Vidigal T.H.D.A."/>
            <person name="Brescovit A.D."/>
            <person name="Santos A.J."/>
        </authorList>
    </citation>
    <scope>NUCLEOTIDE SEQUENCE</scope>
    <source>
        <tissue evidence="2">Shoot tissue taken approximately 20 cm above the soil surface</tissue>
    </source>
</reference>
<sequence length="98" mass="10519">MVRRWLNDPHEVNAGDGDRTLSLEVFMLDSELVGWKELESLDGEALLISKRGSMSVVSSCPVVAVVSGLALSSSGTVSRLCYHPLPAKVRITSSIGHP</sequence>
<name>A0A0A9EKV3_ARUDO</name>
<proteinExistence type="predicted"/>
<protein>
    <recommendedName>
        <fullName evidence="1">KIB1-4 beta-propeller domain-containing protein</fullName>
    </recommendedName>
</protein>
<evidence type="ECO:0000313" key="2">
    <source>
        <dbReference type="EMBL" id="JAE00732.1"/>
    </source>
</evidence>
<evidence type="ECO:0000259" key="1">
    <source>
        <dbReference type="Pfam" id="PF03478"/>
    </source>
</evidence>
<reference evidence="2" key="2">
    <citation type="journal article" date="2015" name="Data Brief">
        <title>Shoot transcriptome of the giant reed, Arundo donax.</title>
        <authorList>
            <person name="Barrero R.A."/>
            <person name="Guerrero F.D."/>
            <person name="Moolhuijzen P."/>
            <person name="Goolsby J.A."/>
            <person name="Tidwell J."/>
            <person name="Bellgard S.E."/>
            <person name="Bellgard M.I."/>
        </authorList>
    </citation>
    <scope>NUCLEOTIDE SEQUENCE</scope>
    <source>
        <tissue evidence="2">Shoot tissue taken approximately 20 cm above the soil surface</tissue>
    </source>
</reference>
<dbReference type="EMBL" id="GBRH01197164">
    <property type="protein sequence ID" value="JAE00732.1"/>
    <property type="molecule type" value="Transcribed_RNA"/>
</dbReference>